<keyword evidence="1 2" id="KW-0808">Transferase</keyword>
<name>A0A8J2XW22_9BACT</name>
<proteinExistence type="inferred from homology"/>
<reference evidence="4" key="1">
    <citation type="journal article" date="2014" name="Int. J. Syst. Evol. Microbiol.">
        <title>Complete genome sequence of Corynebacterium casei LMG S-19264T (=DSM 44701T), isolated from a smear-ripened cheese.</title>
        <authorList>
            <consortium name="US DOE Joint Genome Institute (JGI-PGF)"/>
            <person name="Walter F."/>
            <person name="Albersmeier A."/>
            <person name="Kalinowski J."/>
            <person name="Ruckert C."/>
        </authorList>
    </citation>
    <scope>NUCLEOTIDE SEQUENCE</scope>
    <source>
        <strain evidence="4">CGMCC 1.15448</strain>
    </source>
</reference>
<dbReference type="GO" id="GO:0016020">
    <property type="term" value="C:membrane"/>
    <property type="evidence" value="ECO:0007669"/>
    <property type="project" value="InterPro"/>
</dbReference>
<dbReference type="GO" id="GO:0016780">
    <property type="term" value="F:phosphotransferase activity, for other substituted phosphate groups"/>
    <property type="evidence" value="ECO:0007669"/>
    <property type="project" value="InterPro"/>
</dbReference>
<organism evidence="4 5">
    <name type="scientific">Puia dinghuensis</name>
    <dbReference type="NCBI Taxonomy" id="1792502"/>
    <lineage>
        <taxon>Bacteria</taxon>
        <taxon>Pseudomonadati</taxon>
        <taxon>Bacteroidota</taxon>
        <taxon>Chitinophagia</taxon>
        <taxon>Chitinophagales</taxon>
        <taxon>Chitinophagaceae</taxon>
        <taxon>Puia</taxon>
    </lineage>
</organism>
<feature type="transmembrane region" description="Helical" evidence="3">
    <location>
        <begin position="53"/>
        <end position="71"/>
    </location>
</feature>
<dbReference type="AlphaFoldDB" id="A0A8J2XW22"/>
<feature type="transmembrane region" description="Helical" evidence="3">
    <location>
        <begin position="147"/>
        <end position="168"/>
    </location>
</feature>
<dbReference type="Proteomes" id="UP000607559">
    <property type="component" value="Unassembled WGS sequence"/>
</dbReference>
<evidence type="ECO:0000256" key="2">
    <source>
        <dbReference type="RuleBase" id="RU003750"/>
    </source>
</evidence>
<evidence type="ECO:0000313" key="4">
    <source>
        <dbReference type="EMBL" id="GGB16094.1"/>
    </source>
</evidence>
<dbReference type="PROSITE" id="PS51257">
    <property type="entry name" value="PROKAR_LIPOPROTEIN"/>
    <property type="match status" value="1"/>
</dbReference>
<keyword evidence="3" id="KW-1133">Transmembrane helix</keyword>
<keyword evidence="5" id="KW-1185">Reference proteome</keyword>
<evidence type="ECO:0000256" key="3">
    <source>
        <dbReference type="SAM" id="Phobius"/>
    </source>
</evidence>
<dbReference type="InterPro" id="IPR043130">
    <property type="entry name" value="CDP-OH_PTrfase_TM_dom"/>
</dbReference>
<gene>
    <name evidence="4" type="primary">pssA</name>
    <name evidence="4" type="ORF">GCM10011511_44920</name>
</gene>
<protein>
    <submittedName>
        <fullName evidence="4">Phosphatidylserine synthase</fullName>
    </submittedName>
</protein>
<dbReference type="InterPro" id="IPR048254">
    <property type="entry name" value="CDP_ALCOHOL_P_TRANSF_CS"/>
</dbReference>
<feature type="transmembrane region" description="Helical" evidence="3">
    <location>
        <begin position="12"/>
        <end position="33"/>
    </location>
</feature>
<keyword evidence="3" id="KW-0812">Transmembrane</keyword>
<feature type="transmembrane region" description="Helical" evidence="3">
    <location>
        <begin position="174"/>
        <end position="197"/>
    </location>
</feature>
<evidence type="ECO:0000313" key="5">
    <source>
        <dbReference type="Proteomes" id="UP000607559"/>
    </source>
</evidence>
<dbReference type="EMBL" id="BMJC01000005">
    <property type="protein sequence ID" value="GGB16094.1"/>
    <property type="molecule type" value="Genomic_DNA"/>
</dbReference>
<feature type="transmembrane region" description="Helical" evidence="3">
    <location>
        <begin position="218"/>
        <end position="246"/>
    </location>
</feature>
<reference evidence="4" key="2">
    <citation type="submission" date="2020-09" db="EMBL/GenBank/DDBJ databases">
        <authorList>
            <person name="Sun Q."/>
            <person name="Zhou Y."/>
        </authorList>
    </citation>
    <scope>NUCLEOTIDE SEQUENCE</scope>
    <source>
        <strain evidence="4">CGMCC 1.15448</strain>
    </source>
</reference>
<dbReference type="GO" id="GO:0008654">
    <property type="term" value="P:phospholipid biosynthetic process"/>
    <property type="evidence" value="ECO:0007669"/>
    <property type="project" value="InterPro"/>
</dbReference>
<dbReference type="RefSeq" id="WP_188936051.1">
    <property type="nucleotide sequence ID" value="NZ_BMJC01000005.1"/>
</dbReference>
<sequence length="266" mass="29097">MKHYIPNLFTLLNLFFGCIAVILILQNGIAVLYNPDGSQYISMPERVGMASLFIGLAGLVDFFDGLVARLFKATSPLGKQLDSLADLVSFGVAPGMILYQLLRLSFASQEDGLDVSVGWLLPALLFPCCTAYRLARFNIDESQAYGFKGMPAPAAGLLIASLPLISWYTTSPTVAALIVNKWVLYGLIVVVGWLMVSKLPLMALKFKDYGLRNNLPKLALLVLALLAAVFLRWLAVPVVFVIYIIVSLVVAQPQREPQVRGPKANH</sequence>
<evidence type="ECO:0000256" key="1">
    <source>
        <dbReference type="ARBA" id="ARBA00022679"/>
    </source>
</evidence>
<dbReference type="Gene3D" id="1.20.120.1760">
    <property type="match status" value="1"/>
</dbReference>
<comment type="similarity">
    <text evidence="2">Belongs to the CDP-alcohol phosphatidyltransferase class-I family.</text>
</comment>
<dbReference type="PROSITE" id="PS00379">
    <property type="entry name" value="CDP_ALCOHOL_P_TRANSF"/>
    <property type="match status" value="1"/>
</dbReference>
<comment type="caution">
    <text evidence="4">The sequence shown here is derived from an EMBL/GenBank/DDBJ whole genome shotgun (WGS) entry which is preliminary data.</text>
</comment>
<keyword evidence="3" id="KW-0472">Membrane</keyword>
<accession>A0A8J2XW22</accession>
<feature type="transmembrane region" description="Helical" evidence="3">
    <location>
        <begin position="117"/>
        <end position="135"/>
    </location>
</feature>
<dbReference type="Pfam" id="PF01066">
    <property type="entry name" value="CDP-OH_P_transf"/>
    <property type="match status" value="1"/>
</dbReference>
<dbReference type="InterPro" id="IPR000462">
    <property type="entry name" value="CDP-OH_P_trans"/>
</dbReference>